<evidence type="ECO:0000259" key="2">
    <source>
        <dbReference type="Pfam" id="PF11790"/>
    </source>
</evidence>
<dbReference type="EMBL" id="JAVHJO010000009">
    <property type="protein sequence ID" value="KAK6537481.1"/>
    <property type="molecule type" value="Genomic_DNA"/>
</dbReference>
<evidence type="ECO:0000256" key="1">
    <source>
        <dbReference type="SAM" id="SignalP"/>
    </source>
</evidence>
<dbReference type="InterPro" id="IPR053183">
    <property type="entry name" value="ASL1"/>
</dbReference>
<keyword evidence="4" id="KW-1185">Reference proteome</keyword>
<evidence type="ECO:0000313" key="3">
    <source>
        <dbReference type="EMBL" id="KAK6537481.1"/>
    </source>
</evidence>
<dbReference type="Proteomes" id="UP001365542">
    <property type="component" value="Unassembled WGS sequence"/>
</dbReference>
<dbReference type="AlphaFoldDB" id="A0AAV9X673"/>
<dbReference type="PANTHER" id="PTHR34154">
    <property type="entry name" value="ALKALI-SENSITIVE LINKAGE PROTEIN 1"/>
    <property type="match status" value="1"/>
</dbReference>
<dbReference type="SUPFAM" id="SSF51445">
    <property type="entry name" value="(Trans)glycosidases"/>
    <property type="match status" value="1"/>
</dbReference>
<dbReference type="GO" id="GO:0071966">
    <property type="term" value="P:fungal-type cell wall polysaccharide metabolic process"/>
    <property type="evidence" value="ECO:0007669"/>
    <property type="project" value="TreeGrafter"/>
</dbReference>
<keyword evidence="1" id="KW-0732">Signal</keyword>
<dbReference type="Gene3D" id="3.20.20.80">
    <property type="entry name" value="Glycosidases"/>
    <property type="match status" value="1"/>
</dbReference>
<proteinExistence type="predicted"/>
<name>A0AAV9X673_9PEZI</name>
<comment type="caution">
    <text evidence="3">The sequence shown here is derived from an EMBL/GenBank/DDBJ whole genome shotgun (WGS) entry which is preliminary data.</text>
</comment>
<accession>A0AAV9X673</accession>
<organism evidence="3 4">
    <name type="scientific">Orbilia ellipsospora</name>
    <dbReference type="NCBI Taxonomy" id="2528407"/>
    <lineage>
        <taxon>Eukaryota</taxon>
        <taxon>Fungi</taxon>
        <taxon>Dikarya</taxon>
        <taxon>Ascomycota</taxon>
        <taxon>Pezizomycotina</taxon>
        <taxon>Orbiliomycetes</taxon>
        <taxon>Orbiliales</taxon>
        <taxon>Orbiliaceae</taxon>
        <taxon>Orbilia</taxon>
    </lineage>
</organism>
<dbReference type="InterPro" id="IPR017853">
    <property type="entry name" value="GH"/>
</dbReference>
<feature type="domain" description="Asl1-like glycosyl hydrolase catalytic" evidence="2">
    <location>
        <begin position="34"/>
        <end position="276"/>
    </location>
</feature>
<sequence>MHILDGSLLLTLAQLIAFVSAANPIGPNPNAKRGLVYIPNKDHPEDDQTWIQPGSPLTWYYNYDTKPSVALTGGATNLQFVPMLWGDYNNTFVQDVKDAIAQGYKIEYVLGFNEPDNPSNGGSGGSGVSPQDAAARWKESIQPLAKLGIKLGAPSPTGAPTGLDWLQSFFDACDGCTFDFIPLHWYGNFDGVASHLGQYTAAFPNMTFWFTEFAFDHQDVEPTQEFFNLTMEYFDRLDNVDRYTYFGSFRSDVSNVGPNAAMLNEKGGLTYIGAWYLDKDETQAASITGKGDAATFGVSTSKLLFMTTTVAAVISWIL</sequence>
<reference evidence="3 4" key="1">
    <citation type="submission" date="2019-10" db="EMBL/GenBank/DDBJ databases">
        <authorList>
            <person name="Palmer J.M."/>
        </authorList>
    </citation>
    <scope>NUCLEOTIDE SEQUENCE [LARGE SCALE GENOMIC DNA]</scope>
    <source>
        <strain evidence="3 4">TWF694</strain>
    </source>
</reference>
<dbReference type="FunFam" id="3.20.20.80:FF:000207">
    <property type="entry name" value="Glycoside hydrolase family 128 protein"/>
    <property type="match status" value="1"/>
</dbReference>
<feature type="chain" id="PRO_5043620242" description="Asl1-like glycosyl hydrolase catalytic domain-containing protein" evidence="1">
    <location>
        <begin position="22"/>
        <end position="318"/>
    </location>
</feature>
<dbReference type="Pfam" id="PF11790">
    <property type="entry name" value="Glyco_hydro_cc"/>
    <property type="match status" value="1"/>
</dbReference>
<dbReference type="GO" id="GO:0009277">
    <property type="term" value="C:fungal-type cell wall"/>
    <property type="evidence" value="ECO:0007669"/>
    <property type="project" value="TreeGrafter"/>
</dbReference>
<dbReference type="InterPro" id="IPR024655">
    <property type="entry name" value="Asl1_glyco_hydro_catalytic"/>
</dbReference>
<dbReference type="PANTHER" id="PTHR34154:SF3">
    <property type="entry name" value="ALKALI-SENSITIVE LINKAGE PROTEIN 1"/>
    <property type="match status" value="1"/>
</dbReference>
<feature type="signal peptide" evidence="1">
    <location>
        <begin position="1"/>
        <end position="21"/>
    </location>
</feature>
<protein>
    <recommendedName>
        <fullName evidence="2">Asl1-like glycosyl hydrolase catalytic domain-containing protein</fullName>
    </recommendedName>
</protein>
<gene>
    <name evidence="3" type="ORF">TWF694_011666</name>
</gene>
<evidence type="ECO:0000313" key="4">
    <source>
        <dbReference type="Proteomes" id="UP001365542"/>
    </source>
</evidence>